<gene>
    <name evidence="1" type="ORF">caldi_31300</name>
</gene>
<dbReference type="EMBL" id="AP025628">
    <property type="protein sequence ID" value="BDG62040.1"/>
    <property type="molecule type" value="Genomic_DNA"/>
</dbReference>
<keyword evidence="2" id="KW-1185">Reference proteome</keyword>
<protein>
    <recommendedName>
        <fullName evidence="3">DNA-binding FrmR family transcriptional regulator</fullName>
    </recommendedName>
</protein>
<dbReference type="PANTHER" id="PTHR33677">
    <property type="entry name" value="TRANSCRIPTIONAL REPRESSOR FRMR-RELATED"/>
    <property type="match status" value="1"/>
</dbReference>
<evidence type="ECO:0000313" key="1">
    <source>
        <dbReference type="EMBL" id="BDG62040.1"/>
    </source>
</evidence>
<dbReference type="Gene3D" id="1.20.58.1000">
    <property type="entry name" value="Metal-sensitive repressor, helix protomer"/>
    <property type="match status" value="1"/>
</dbReference>
<dbReference type="InterPro" id="IPR003735">
    <property type="entry name" value="Metal_Tscrpt_repr"/>
</dbReference>
<dbReference type="Pfam" id="PF02583">
    <property type="entry name" value="Trns_repr_metal"/>
    <property type="match status" value="1"/>
</dbReference>
<organism evidence="1 2">
    <name type="scientific">Caldinitratiruptor microaerophilus</name>
    <dbReference type="NCBI Taxonomy" id="671077"/>
    <lineage>
        <taxon>Bacteria</taxon>
        <taxon>Bacillati</taxon>
        <taxon>Bacillota</taxon>
        <taxon>Clostridia</taxon>
        <taxon>Eubacteriales</taxon>
        <taxon>Symbiobacteriaceae</taxon>
        <taxon>Caldinitratiruptor</taxon>
    </lineage>
</organism>
<evidence type="ECO:0000313" key="2">
    <source>
        <dbReference type="Proteomes" id="UP001163687"/>
    </source>
</evidence>
<dbReference type="GO" id="GO:0003677">
    <property type="term" value="F:DNA binding"/>
    <property type="evidence" value="ECO:0007669"/>
    <property type="project" value="InterPro"/>
</dbReference>
<dbReference type="Proteomes" id="UP001163687">
    <property type="component" value="Chromosome"/>
</dbReference>
<proteinExistence type="predicted"/>
<dbReference type="GO" id="GO:0046872">
    <property type="term" value="F:metal ion binding"/>
    <property type="evidence" value="ECO:0007669"/>
    <property type="project" value="InterPro"/>
</dbReference>
<name>A0AA35CMG7_9FIRM</name>
<sequence length="93" mass="10213">MSFAANQPEVLADLLRRMRRIEGQARGVQRMLEEGADCDAILTQLSAMRSALHRVGLKVLGCHLSSKMVDEVRRGGSGLDAVEEALESFMRLG</sequence>
<dbReference type="CDD" id="cd10148">
    <property type="entry name" value="CsoR-like_DUF156"/>
    <property type="match status" value="1"/>
</dbReference>
<dbReference type="AlphaFoldDB" id="A0AA35CMG7"/>
<evidence type="ECO:0008006" key="3">
    <source>
        <dbReference type="Google" id="ProtNLM"/>
    </source>
</evidence>
<dbReference type="GO" id="GO:0045892">
    <property type="term" value="P:negative regulation of DNA-templated transcription"/>
    <property type="evidence" value="ECO:0007669"/>
    <property type="project" value="UniProtKB-ARBA"/>
</dbReference>
<dbReference type="InterPro" id="IPR038390">
    <property type="entry name" value="Metal_Tscrpt_repr_sf"/>
</dbReference>
<dbReference type="KEGG" id="cmic:caldi_31300"/>
<reference evidence="1" key="1">
    <citation type="submission" date="2022-03" db="EMBL/GenBank/DDBJ databases">
        <title>Complete genome sequence of Caldinitratiruptor microaerophilus.</title>
        <authorList>
            <person name="Mukaiyama R."/>
            <person name="Nishiyama T."/>
            <person name="Ueda K."/>
        </authorList>
    </citation>
    <scope>NUCLEOTIDE SEQUENCE</scope>
    <source>
        <strain evidence="1">JCM 16183</strain>
    </source>
</reference>
<dbReference type="PANTHER" id="PTHR33677:SF3">
    <property type="entry name" value="COPPER-SENSING TRANSCRIPTIONAL REPRESSOR RICR"/>
    <property type="match status" value="1"/>
</dbReference>
<accession>A0AA35CMG7</accession>
<dbReference type="RefSeq" id="WP_264842649.1">
    <property type="nucleotide sequence ID" value="NZ_AP025628.1"/>
</dbReference>